<organism evidence="2 3">
    <name type="scientific">Burkholderia pyrrocinia</name>
    <name type="common">Pseudomonas pyrrocinia</name>
    <dbReference type="NCBI Taxonomy" id="60550"/>
    <lineage>
        <taxon>Bacteria</taxon>
        <taxon>Pseudomonadati</taxon>
        <taxon>Pseudomonadota</taxon>
        <taxon>Betaproteobacteria</taxon>
        <taxon>Burkholderiales</taxon>
        <taxon>Burkholderiaceae</taxon>
        <taxon>Burkholderia</taxon>
        <taxon>Burkholderia cepacia complex</taxon>
    </lineage>
</organism>
<dbReference type="InterPro" id="IPR001584">
    <property type="entry name" value="Integrase_cat-core"/>
</dbReference>
<gene>
    <name evidence="2" type="ORF">WN985_29885</name>
</gene>
<dbReference type="RefSeq" id="WP_342310560.1">
    <property type="nucleotide sequence ID" value="NZ_CP150850.1"/>
</dbReference>
<sequence length="441" mass="50849">MADHLRMIIDLNESRIRSMAQVRAILDGTHTLDFVPAASPDERREWVASVLRRFRYRQITRVHRGLVLRYLRRFSGFSRAHVTRMVQRWMLGQKLARAKGAPANAFARRYTDADLQTLAETEREYGRLSGPAMVTVLRRMYQIYGDERYERLQHLSPSHLYNLRRSAAYRAVHTVYTKTRSDPKGAAIAVRRAPTPENRPGFVRIDSVHQGNFQDPRGVYHINAVDCVTQWEVVATVPTLAREHMLPVLRAMLAQFPFKILGFHSDGGTEYINHDVAAMLEKERIAFTRSRPRRCNDNALAEAKNGVVVRRQFGYTYVPADWAEQFNAFCVELLNPFLNYHRPCLFGTEIPDPKKPGRTRRVHRHEDVMTPFEKLASLPDAIRFLRDGITLDQLLEQARSQTDLEAARQVRQARDQLFGEVAVQTRPMYSDVWSFAQSCAA</sequence>
<evidence type="ECO:0000259" key="1">
    <source>
        <dbReference type="PROSITE" id="PS50994"/>
    </source>
</evidence>
<proteinExistence type="predicted"/>
<dbReference type="EMBL" id="CP150850">
    <property type="protein sequence ID" value="WZW56705.1"/>
    <property type="molecule type" value="Genomic_DNA"/>
</dbReference>
<dbReference type="PROSITE" id="PS50994">
    <property type="entry name" value="INTEGRASE"/>
    <property type="match status" value="1"/>
</dbReference>
<feature type="domain" description="Integrase catalytic" evidence="1">
    <location>
        <begin position="192"/>
        <end position="359"/>
    </location>
</feature>
<protein>
    <submittedName>
        <fullName evidence="2">Transposase family protein</fullName>
    </submittedName>
</protein>
<keyword evidence="3" id="KW-1185">Reference proteome</keyword>
<dbReference type="SUPFAM" id="SSF53098">
    <property type="entry name" value="Ribonuclease H-like"/>
    <property type="match status" value="1"/>
</dbReference>
<dbReference type="Gene3D" id="3.30.420.10">
    <property type="entry name" value="Ribonuclease H-like superfamily/Ribonuclease H"/>
    <property type="match status" value="1"/>
</dbReference>
<dbReference type="InterPro" id="IPR012337">
    <property type="entry name" value="RNaseH-like_sf"/>
</dbReference>
<evidence type="ECO:0000313" key="2">
    <source>
        <dbReference type="EMBL" id="WZW56705.1"/>
    </source>
</evidence>
<dbReference type="InterPro" id="IPR036397">
    <property type="entry name" value="RNaseH_sf"/>
</dbReference>
<dbReference type="Proteomes" id="UP001484179">
    <property type="component" value="Chromosome 2"/>
</dbReference>
<reference evidence="2 3" key="1">
    <citation type="submission" date="2024-04" db="EMBL/GenBank/DDBJ databases">
        <title>Biological Control Activity of Plant Growth Promoting Rhizobacteria Burkholderia pyrrocinia BX1 against Tobacco black shank Introduction Tobacco black shank (TBS) caused by the oomycete Phytophthora. nicotianae (P. nicotianae) has become a destructive soil.</title>
        <authorList>
            <person name="Liu X."/>
            <person name="Shu C."/>
        </authorList>
    </citation>
    <scope>NUCLEOTIDE SEQUENCE [LARGE SCALE GENOMIC DNA]</scope>
    <source>
        <strain evidence="2 3">BX1</strain>
    </source>
</reference>
<name>A0ABZ3BQJ1_BURPY</name>
<accession>A0ABZ3BQJ1</accession>
<evidence type="ECO:0000313" key="3">
    <source>
        <dbReference type="Proteomes" id="UP001484179"/>
    </source>
</evidence>